<dbReference type="GO" id="GO:0004190">
    <property type="term" value="F:aspartic-type endopeptidase activity"/>
    <property type="evidence" value="ECO:0007669"/>
    <property type="project" value="InterPro"/>
</dbReference>
<dbReference type="InterPro" id="IPR050951">
    <property type="entry name" value="Retrovirus_Pol_polyprotein"/>
</dbReference>
<comment type="caution">
    <text evidence="4">The sequence shown here is derived from an EMBL/GenBank/DDBJ whole genome shotgun (WGS) entry which is preliminary data.</text>
</comment>
<keyword evidence="5" id="KW-1185">Reference proteome</keyword>
<dbReference type="Pfam" id="PF17921">
    <property type="entry name" value="Integrase_H2C2"/>
    <property type="match status" value="1"/>
</dbReference>
<dbReference type="PROSITE" id="PS00141">
    <property type="entry name" value="ASP_PROTEASE"/>
    <property type="match status" value="1"/>
</dbReference>
<evidence type="ECO:0000256" key="1">
    <source>
        <dbReference type="ARBA" id="ARBA00039658"/>
    </source>
</evidence>
<feature type="domain" description="Integrase zinc-binding" evidence="3">
    <location>
        <begin position="440"/>
        <end position="498"/>
    </location>
</feature>
<dbReference type="InterPro" id="IPR001969">
    <property type="entry name" value="Aspartic_peptidase_AS"/>
</dbReference>
<feature type="coiled-coil region" evidence="2">
    <location>
        <begin position="28"/>
        <end position="55"/>
    </location>
</feature>
<dbReference type="InterPro" id="IPR041588">
    <property type="entry name" value="Integrase_H2C2"/>
</dbReference>
<dbReference type="PANTHER" id="PTHR37984">
    <property type="entry name" value="PROTEIN CBG26694"/>
    <property type="match status" value="1"/>
</dbReference>
<organism evidence="4 5">
    <name type="scientific">Menidia menidia</name>
    <name type="common">Atlantic silverside</name>
    <dbReference type="NCBI Taxonomy" id="238744"/>
    <lineage>
        <taxon>Eukaryota</taxon>
        <taxon>Metazoa</taxon>
        <taxon>Chordata</taxon>
        <taxon>Craniata</taxon>
        <taxon>Vertebrata</taxon>
        <taxon>Euteleostomi</taxon>
        <taxon>Actinopterygii</taxon>
        <taxon>Neopterygii</taxon>
        <taxon>Teleostei</taxon>
        <taxon>Neoteleostei</taxon>
        <taxon>Acanthomorphata</taxon>
        <taxon>Ovalentaria</taxon>
        <taxon>Atherinomorphae</taxon>
        <taxon>Atheriniformes</taxon>
        <taxon>Atherinopsidae</taxon>
        <taxon>Menidiinae</taxon>
        <taxon>Menidia</taxon>
    </lineage>
</organism>
<evidence type="ECO:0000256" key="2">
    <source>
        <dbReference type="SAM" id="Coils"/>
    </source>
</evidence>
<evidence type="ECO:0000313" key="5">
    <source>
        <dbReference type="Proteomes" id="UP000677803"/>
    </source>
</evidence>
<dbReference type="GO" id="GO:0006508">
    <property type="term" value="P:proteolysis"/>
    <property type="evidence" value="ECO:0007669"/>
    <property type="project" value="InterPro"/>
</dbReference>
<gene>
    <name evidence="4" type="ORF">MMEN_LOCUS20298</name>
</gene>
<sequence length="615" mass="69182">MALEPDFSVFDSNMDIDSLQFIPPQQRAPDLCQQVQELKDDVKQLRNVFQNTLSLQQKMLNHLDKVHSCESDGPSAQQSPAAPVATSTPYVPLVNIGAGHSNDACPYPETQRDLHSSFLQTHSAELTNTSRVIAAALHHAKLEPPVFAGDGEVQAVDWLQAVSAYKSTLNLTDAQILNELPRFLTKKPSKWFKALRSHISSWVHFCQLFQTVFLPTDNQERILRGILDRVQSDDEPLPTFVAHMLSEFNKLCSPPPEKERIQLICKHSLEKYRVALYGSPTLTEPQLSANTLHILGHVEDNESNAVWNTPFKTKLNFNGTCTEATLDTGASLSAVRADLINLNGVCPQKVRQWQGPPVSLADNAPCLPEVLLSDRSHMRQLQMDDPVTGPLLRDIESDSSVQIDSECQEQYTVYDSLLYCRDRKPVCSLHPLKELKLFAPTSLRGTMLRYYHDHPTAGHLGVSKTLMRLRHRFFWPGMAGDVKRYVTSCSVCQLTKPSQQKQAGLMVPIVPKKPWEYTGVQYPETLRATLRDAHHHARAALDLSHKRQKHYYDLRRRHSAFGIGDLVRVKSHPRSDALANFTAKLAPLFKGPFRVSQKLSDVNYRLIDVETGADA</sequence>
<dbReference type="FunFam" id="1.10.340.70:FF:000001">
    <property type="entry name" value="Retrovirus-related Pol polyprotein from transposon gypsy-like Protein"/>
    <property type="match status" value="1"/>
</dbReference>
<name>A0A8S4BTD9_9TELE</name>
<dbReference type="Gene3D" id="1.10.340.70">
    <property type="match status" value="1"/>
</dbReference>
<keyword evidence="2" id="KW-0175">Coiled coil</keyword>
<accession>A0A8S4BTD9</accession>
<dbReference type="Proteomes" id="UP000677803">
    <property type="component" value="Unassembled WGS sequence"/>
</dbReference>
<dbReference type="AlphaFoldDB" id="A0A8S4BTD9"/>
<proteinExistence type="predicted"/>
<dbReference type="EMBL" id="CAJRST010039866">
    <property type="protein sequence ID" value="CAG6016244.1"/>
    <property type="molecule type" value="Genomic_DNA"/>
</dbReference>
<reference evidence="4" key="1">
    <citation type="submission" date="2021-05" db="EMBL/GenBank/DDBJ databases">
        <authorList>
            <person name="Tigano A."/>
        </authorList>
    </citation>
    <scope>NUCLEOTIDE SEQUENCE</scope>
</reference>
<evidence type="ECO:0000313" key="4">
    <source>
        <dbReference type="EMBL" id="CAG6016244.1"/>
    </source>
</evidence>
<evidence type="ECO:0000259" key="3">
    <source>
        <dbReference type="Pfam" id="PF17921"/>
    </source>
</evidence>
<protein>
    <recommendedName>
        <fullName evidence="1">Gypsy retrotransposon integrase-like protein 1</fullName>
    </recommendedName>
</protein>
<dbReference type="PANTHER" id="PTHR37984:SF5">
    <property type="entry name" value="PROTEIN NYNRIN-LIKE"/>
    <property type="match status" value="1"/>
</dbReference>
<dbReference type="OrthoDB" id="8953725at2759"/>